<evidence type="ECO:0000313" key="1">
    <source>
        <dbReference type="EMBL" id="KAK8194163.1"/>
    </source>
</evidence>
<comment type="caution">
    <text evidence="1">The sequence shown here is derived from an EMBL/GenBank/DDBJ whole genome shotgun (WGS) entry which is preliminary data.</text>
</comment>
<dbReference type="Proteomes" id="UP001320706">
    <property type="component" value="Unassembled WGS sequence"/>
</dbReference>
<name>A0ACC3S3X2_9PEZI</name>
<gene>
    <name evidence="1" type="ORF">M8818_007350</name>
</gene>
<organism evidence="1 2">
    <name type="scientific">Zalaria obscura</name>
    <dbReference type="NCBI Taxonomy" id="2024903"/>
    <lineage>
        <taxon>Eukaryota</taxon>
        <taxon>Fungi</taxon>
        <taxon>Dikarya</taxon>
        <taxon>Ascomycota</taxon>
        <taxon>Pezizomycotina</taxon>
        <taxon>Dothideomycetes</taxon>
        <taxon>Dothideomycetidae</taxon>
        <taxon>Dothideales</taxon>
        <taxon>Zalariaceae</taxon>
        <taxon>Zalaria</taxon>
    </lineage>
</organism>
<keyword evidence="2" id="KW-1185">Reference proteome</keyword>
<reference evidence="1" key="1">
    <citation type="submission" date="2024-02" db="EMBL/GenBank/DDBJ databases">
        <title>Metagenome Assembled Genome of Zalaria obscura JY119.</title>
        <authorList>
            <person name="Vighnesh L."/>
            <person name="Jagadeeshwari U."/>
            <person name="Venkata Ramana C."/>
            <person name="Sasikala C."/>
        </authorList>
    </citation>
    <scope>NUCLEOTIDE SEQUENCE</scope>
    <source>
        <strain evidence="1">JY119</strain>
    </source>
</reference>
<evidence type="ECO:0000313" key="2">
    <source>
        <dbReference type="Proteomes" id="UP001320706"/>
    </source>
</evidence>
<protein>
    <submittedName>
        <fullName evidence="1">Uncharacterized protein</fullName>
    </submittedName>
</protein>
<dbReference type="EMBL" id="JAMKPW020000043">
    <property type="protein sequence ID" value="KAK8194163.1"/>
    <property type="molecule type" value="Genomic_DNA"/>
</dbReference>
<proteinExistence type="predicted"/>
<accession>A0ACC3S3X2</accession>
<sequence length="802" mass="89659">MHGTISSPTGRRTFIRFSPLYRSTSQRLLCARGFSLPRHFHSRYKQYIVILHISCTVLLHSLNEPLCISDKERPVSSLHKPAAMPYLLCFSPTARITLSYCTKQTADWLCYHNLLATYLRDNFGTPSIPYSPILLLCGREYRYNTTPDRHYTMSSTTNPTTGAGPDPSATNADSPSYTLMMQSFDAFNNACDSRVAGNSQSPAVSTIDPSCLTNTSQVSQDLLGSDAQLLFPELQPMINTEDLFKDLPLSFFETDFGTGFDETLQLMQQSNSEATASDCLQPSGQGFAYPEPQSQQGVSSTPYYGIPVATGAEVDVHQPLAAPPAVMHPSHLNQMGQSDPRLLLPRLNIPTAGVLQVKPMYAPERPVPGNPNIINIPGPQMRRVNATTGPNTRTGKINQYIPMEHYDLIPMQNRTWRSGQHEFQYNFNGALAGGPYTADKLQAFMLNRPQHLPSLTMWLQKAPADSGRRHMLGDGGVCLCAECPLRNLKQASIRVGSVGVAFDEWTAMYPDMRLDPFQVSGYVHLYCLERFFDFPAIVACCDVRVDSRQFPSEPHGVFAGTYAGHPEGEVAEMFLQSVRAGHTPSRYPSRELFAREFGSHVNTLTYLMNKMKEAARKNATAHALRKRDLSGSQSHIHLGDLEVYLFGTCGRFGRTLKPMEQAYLNRALHPWQVSNDFQSALNMIEEQGNEYDVVHHQAVRHQARPTKQKKRSADEAEIEQPKRSKPYKKSKAIGPQEYLKSRSDENEVIYDNITVARAPSPTVTLPPQPAPLRRSARNAKSAVYVEDSDEEMERLLAEELEK</sequence>